<dbReference type="UniPathway" id="UPA00223"/>
<dbReference type="AlphaFoldDB" id="A0A562LAB8"/>
<dbReference type="CDD" id="cd03495">
    <property type="entry name" value="SQR_TypeC_SdhD_like"/>
    <property type="match status" value="1"/>
</dbReference>
<evidence type="ECO:0000256" key="13">
    <source>
        <dbReference type="ARBA" id="ARBA00023004"/>
    </source>
</evidence>
<comment type="pathway">
    <text evidence="4">Carbohydrate metabolism; tricarboxylic acid cycle.</text>
</comment>
<evidence type="ECO:0000256" key="4">
    <source>
        <dbReference type="ARBA" id="ARBA00005163"/>
    </source>
</evidence>
<feature type="transmembrane region" description="Helical" evidence="15">
    <location>
        <begin position="39"/>
        <end position="61"/>
    </location>
</feature>
<keyword evidence="12 15" id="KW-1133">Transmembrane helix</keyword>
<proteinExistence type="predicted"/>
<evidence type="ECO:0000256" key="5">
    <source>
        <dbReference type="ARBA" id="ARBA00019425"/>
    </source>
</evidence>
<evidence type="ECO:0000256" key="9">
    <source>
        <dbReference type="ARBA" id="ARBA00022692"/>
    </source>
</evidence>
<dbReference type="GO" id="GO:0020037">
    <property type="term" value="F:heme binding"/>
    <property type="evidence" value="ECO:0007669"/>
    <property type="project" value="InterPro"/>
</dbReference>
<dbReference type="InterPro" id="IPR014312">
    <property type="entry name" value="Succ_DH_anchor"/>
</dbReference>
<keyword evidence="11" id="KW-0249">Electron transport</keyword>
<keyword evidence="14 15" id="KW-0472">Membrane</keyword>
<dbReference type="GO" id="GO:0006099">
    <property type="term" value="P:tricarboxylic acid cycle"/>
    <property type="evidence" value="ECO:0007669"/>
    <property type="project" value="UniProtKB-UniPathway"/>
</dbReference>
<evidence type="ECO:0000256" key="7">
    <source>
        <dbReference type="ARBA" id="ARBA00022532"/>
    </source>
</evidence>
<evidence type="ECO:0000256" key="11">
    <source>
        <dbReference type="ARBA" id="ARBA00022982"/>
    </source>
</evidence>
<dbReference type="SUPFAM" id="SSF81343">
    <property type="entry name" value="Fumarate reductase respiratory complex transmembrane subunits"/>
    <property type="match status" value="1"/>
</dbReference>
<evidence type="ECO:0000256" key="6">
    <source>
        <dbReference type="ARBA" id="ARBA00022448"/>
    </source>
</evidence>
<evidence type="ECO:0000256" key="12">
    <source>
        <dbReference type="ARBA" id="ARBA00022989"/>
    </source>
</evidence>
<keyword evidence="6" id="KW-0813">Transport</keyword>
<evidence type="ECO:0000256" key="10">
    <source>
        <dbReference type="ARBA" id="ARBA00022723"/>
    </source>
</evidence>
<dbReference type="GO" id="GO:0046872">
    <property type="term" value="F:metal ion binding"/>
    <property type="evidence" value="ECO:0007669"/>
    <property type="project" value="UniProtKB-KW"/>
</dbReference>
<organism evidence="16 17">
    <name type="scientific">Luteimonas cucumeris</name>
    <dbReference type="NCBI Taxonomy" id="985012"/>
    <lineage>
        <taxon>Bacteria</taxon>
        <taxon>Pseudomonadati</taxon>
        <taxon>Pseudomonadota</taxon>
        <taxon>Gammaproteobacteria</taxon>
        <taxon>Lysobacterales</taxon>
        <taxon>Lysobacteraceae</taxon>
        <taxon>Luteimonas</taxon>
    </lineage>
</organism>
<dbReference type="OrthoDB" id="9809280at2"/>
<dbReference type="InterPro" id="IPR034804">
    <property type="entry name" value="SQR/QFR_C/D"/>
</dbReference>
<evidence type="ECO:0000256" key="2">
    <source>
        <dbReference type="ARBA" id="ARBA00004050"/>
    </source>
</evidence>
<sequence>MSGSRQQEVRARDLRTPIARARGLGSAKSGTDHFWWQRVTAIALAVLVPWLVYLLVSLVGADLDAARAMIARPWNAILLAVFMLALFWHAKLGLQVVIEDYVHTRTLEVASQLLVTLACVVGAFASLYAIGRIALMA</sequence>
<keyword evidence="7" id="KW-0816">Tricarboxylic acid cycle</keyword>
<dbReference type="GO" id="GO:0016020">
    <property type="term" value="C:membrane"/>
    <property type="evidence" value="ECO:0007669"/>
    <property type="project" value="UniProtKB-SubCell"/>
</dbReference>
<dbReference type="Proteomes" id="UP000315167">
    <property type="component" value="Unassembled WGS sequence"/>
</dbReference>
<feature type="transmembrane region" description="Helical" evidence="15">
    <location>
        <begin position="73"/>
        <end position="90"/>
    </location>
</feature>
<feature type="transmembrane region" description="Helical" evidence="15">
    <location>
        <begin position="110"/>
        <end position="130"/>
    </location>
</feature>
<evidence type="ECO:0000313" key="17">
    <source>
        <dbReference type="Proteomes" id="UP000315167"/>
    </source>
</evidence>
<comment type="function">
    <text evidence="2">Membrane-anchoring subunit of succinate dehydrogenase (SDH).</text>
</comment>
<dbReference type="Pfam" id="PF01127">
    <property type="entry name" value="Sdh_cyt"/>
    <property type="match status" value="1"/>
</dbReference>
<keyword evidence="10" id="KW-0479">Metal-binding</keyword>
<comment type="subcellular location">
    <subcellularLocation>
        <location evidence="3">Membrane</location>
        <topology evidence="3">Multi-pass membrane protein</topology>
    </subcellularLocation>
</comment>
<evidence type="ECO:0000256" key="8">
    <source>
        <dbReference type="ARBA" id="ARBA00022617"/>
    </source>
</evidence>
<evidence type="ECO:0000256" key="15">
    <source>
        <dbReference type="SAM" id="Phobius"/>
    </source>
</evidence>
<name>A0A562LAB8_9GAMM</name>
<evidence type="ECO:0000256" key="3">
    <source>
        <dbReference type="ARBA" id="ARBA00004141"/>
    </source>
</evidence>
<keyword evidence="8" id="KW-0349">Heme</keyword>
<dbReference type="EMBL" id="VLKN01000002">
    <property type="protein sequence ID" value="TWI04505.1"/>
    <property type="molecule type" value="Genomic_DNA"/>
</dbReference>
<reference evidence="16 17" key="1">
    <citation type="journal article" date="2015" name="Stand. Genomic Sci.">
        <title>Genomic Encyclopedia of Bacterial and Archaeal Type Strains, Phase III: the genomes of soil and plant-associated and newly described type strains.</title>
        <authorList>
            <person name="Whitman W.B."/>
            <person name="Woyke T."/>
            <person name="Klenk H.P."/>
            <person name="Zhou Y."/>
            <person name="Lilburn T.G."/>
            <person name="Beck B.J."/>
            <person name="De Vos P."/>
            <person name="Vandamme P."/>
            <person name="Eisen J.A."/>
            <person name="Garrity G."/>
            <person name="Hugenholtz P."/>
            <person name="Kyrpides N.C."/>
        </authorList>
    </citation>
    <scope>NUCLEOTIDE SEQUENCE [LARGE SCALE GENOMIC DNA]</scope>
    <source>
        <strain evidence="16 17">CGMCC 1.10821</strain>
    </source>
</reference>
<accession>A0A562LAB8</accession>
<keyword evidence="17" id="KW-1185">Reference proteome</keyword>
<keyword evidence="9 15" id="KW-0812">Transmembrane</keyword>
<dbReference type="RefSeq" id="WP_144898201.1">
    <property type="nucleotide sequence ID" value="NZ_VLKN01000002.1"/>
</dbReference>
<dbReference type="Gene3D" id="1.20.1300.10">
    <property type="entry name" value="Fumarate reductase/succinate dehydrogenase, transmembrane subunit"/>
    <property type="match status" value="1"/>
</dbReference>
<evidence type="ECO:0000313" key="16">
    <source>
        <dbReference type="EMBL" id="TWI04505.1"/>
    </source>
</evidence>
<protein>
    <recommendedName>
        <fullName evidence="5">Succinate dehydrogenase hydrophobic membrane anchor subunit</fullName>
    </recommendedName>
</protein>
<dbReference type="NCBIfam" id="TIGR02968">
    <property type="entry name" value="succ_dehyd_anc"/>
    <property type="match status" value="1"/>
</dbReference>
<keyword evidence="13" id="KW-0408">Iron</keyword>
<comment type="caution">
    <text evidence="16">The sequence shown here is derived from an EMBL/GenBank/DDBJ whole genome shotgun (WGS) entry which is preliminary data.</text>
</comment>
<gene>
    <name evidence="16" type="ORF">IP90_00638</name>
</gene>
<comment type="cofactor">
    <cofactor evidence="1">
        <name>heme</name>
        <dbReference type="ChEBI" id="CHEBI:30413"/>
    </cofactor>
</comment>
<dbReference type="InterPro" id="IPR000701">
    <property type="entry name" value="SuccDH_FuR_B_TM-su"/>
</dbReference>
<evidence type="ECO:0000256" key="14">
    <source>
        <dbReference type="ARBA" id="ARBA00023136"/>
    </source>
</evidence>
<evidence type="ECO:0000256" key="1">
    <source>
        <dbReference type="ARBA" id="ARBA00001971"/>
    </source>
</evidence>